<accession>A0A0E9WHK6</accession>
<reference evidence="1" key="1">
    <citation type="submission" date="2014-11" db="EMBL/GenBank/DDBJ databases">
        <authorList>
            <person name="Amaro Gonzalez C."/>
        </authorList>
    </citation>
    <scope>NUCLEOTIDE SEQUENCE</scope>
</reference>
<reference evidence="1" key="2">
    <citation type="journal article" date="2015" name="Fish Shellfish Immunol.">
        <title>Early steps in the European eel (Anguilla anguilla)-Vibrio vulnificus interaction in the gills: Role of the RtxA13 toxin.</title>
        <authorList>
            <person name="Callol A."/>
            <person name="Pajuelo D."/>
            <person name="Ebbesson L."/>
            <person name="Teles M."/>
            <person name="MacKenzie S."/>
            <person name="Amaro C."/>
        </authorList>
    </citation>
    <scope>NUCLEOTIDE SEQUENCE</scope>
</reference>
<evidence type="ECO:0000313" key="1">
    <source>
        <dbReference type="EMBL" id="JAH89827.1"/>
    </source>
</evidence>
<proteinExistence type="predicted"/>
<sequence length="67" mass="8184">MLTIWQYSIQPSFEIIFMQYTSYTVKSFCCQSVKEEFFFATFIFRLEFSHSNRNISKCSQVRLYNRL</sequence>
<protein>
    <submittedName>
        <fullName evidence="1">Uncharacterized protein</fullName>
    </submittedName>
</protein>
<dbReference type="EMBL" id="GBXM01018750">
    <property type="protein sequence ID" value="JAH89827.1"/>
    <property type="molecule type" value="Transcribed_RNA"/>
</dbReference>
<organism evidence="1">
    <name type="scientific">Anguilla anguilla</name>
    <name type="common">European freshwater eel</name>
    <name type="synonym">Muraena anguilla</name>
    <dbReference type="NCBI Taxonomy" id="7936"/>
    <lineage>
        <taxon>Eukaryota</taxon>
        <taxon>Metazoa</taxon>
        <taxon>Chordata</taxon>
        <taxon>Craniata</taxon>
        <taxon>Vertebrata</taxon>
        <taxon>Euteleostomi</taxon>
        <taxon>Actinopterygii</taxon>
        <taxon>Neopterygii</taxon>
        <taxon>Teleostei</taxon>
        <taxon>Anguilliformes</taxon>
        <taxon>Anguillidae</taxon>
        <taxon>Anguilla</taxon>
    </lineage>
</organism>
<dbReference type="AlphaFoldDB" id="A0A0E9WHK6"/>
<name>A0A0E9WHK6_ANGAN</name>